<sequence>MKSGSISSLREGGKILILLLFGLIVFITILFYTLPLLSLFLRITPHEFFVAIFDSNVQSAIFLSLITATTATAVIVLLGTPLAFMNARVDYPGRKFVETLIDVPIVLPPSVAGLALLVLFGRRGLIGSSLNDMGITIIFTALAVIIAQIFVAGPLYIRQAKSAFAMVDPVYESAARTLGASPFMTFLKVTAPLARTGLISGIILSFARAIGEFGATIMVAGNLPGKTQTMPLAIYGFMQSDLTASIALSIVLIAISFVILIIIRFLSGRSA</sequence>
<evidence type="ECO:0000256" key="2">
    <source>
        <dbReference type="ARBA" id="ARBA00022448"/>
    </source>
</evidence>
<feature type="transmembrane region" description="Helical" evidence="8">
    <location>
        <begin position="242"/>
        <end position="266"/>
    </location>
</feature>
<feature type="transmembrane region" description="Helical" evidence="8">
    <location>
        <begin position="198"/>
        <end position="222"/>
    </location>
</feature>
<evidence type="ECO:0000256" key="8">
    <source>
        <dbReference type="RuleBase" id="RU363032"/>
    </source>
</evidence>
<feature type="transmembrane region" description="Helical" evidence="8">
    <location>
        <begin position="96"/>
        <end position="121"/>
    </location>
</feature>
<dbReference type="EMBL" id="CP075546">
    <property type="protein sequence ID" value="QVV88496.1"/>
    <property type="molecule type" value="Genomic_DNA"/>
</dbReference>
<dbReference type="InterPro" id="IPR005667">
    <property type="entry name" value="Sulph_transpt2"/>
</dbReference>
<keyword evidence="4 8" id="KW-0812">Transmembrane</keyword>
<dbReference type="SUPFAM" id="SSF161098">
    <property type="entry name" value="MetI-like"/>
    <property type="match status" value="1"/>
</dbReference>
<evidence type="ECO:0000256" key="7">
    <source>
        <dbReference type="ARBA" id="ARBA00023136"/>
    </source>
</evidence>
<dbReference type="InterPro" id="IPR006469">
    <property type="entry name" value="NifC_ABC_porter"/>
</dbReference>
<dbReference type="CDD" id="cd06261">
    <property type="entry name" value="TM_PBP2"/>
    <property type="match status" value="1"/>
</dbReference>
<keyword evidence="2 8" id="KW-0813">Transport</keyword>
<feature type="transmembrane region" description="Helical" evidence="8">
    <location>
        <begin position="61"/>
        <end position="84"/>
    </location>
</feature>
<feature type="domain" description="ABC transmembrane type-1" evidence="9">
    <location>
        <begin position="61"/>
        <end position="263"/>
    </location>
</feature>
<evidence type="ECO:0000256" key="5">
    <source>
        <dbReference type="ARBA" id="ARBA00022989"/>
    </source>
</evidence>
<keyword evidence="5 8" id="KW-1133">Transmembrane helix</keyword>
<evidence type="ECO:0000313" key="10">
    <source>
        <dbReference type="EMBL" id="QVV88496.1"/>
    </source>
</evidence>
<feature type="transmembrane region" description="Helical" evidence="8">
    <location>
        <begin position="133"/>
        <end position="157"/>
    </location>
</feature>
<evidence type="ECO:0000256" key="6">
    <source>
        <dbReference type="ARBA" id="ARBA00023032"/>
    </source>
</evidence>
<keyword evidence="11" id="KW-1185">Reference proteome</keyword>
<dbReference type="NCBIfam" id="TIGR01581">
    <property type="entry name" value="Mo_ABC_porter"/>
    <property type="match status" value="1"/>
</dbReference>
<dbReference type="PANTHER" id="PTHR30406:SF8">
    <property type="entry name" value="SULFATE TRANSPORT SYSTEM PERMEASE PROTEIN CYST"/>
    <property type="match status" value="1"/>
</dbReference>
<keyword evidence="6" id="KW-0764">Sulfate transport</keyword>
<evidence type="ECO:0000256" key="4">
    <source>
        <dbReference type="ARBA" id="ARBA00022692"/>
    </source>
</evidence>
<name>A0A8E7AZW0_9EURY</name>
<keyword evidence="3" id="KW-0500">Molybdenum</keyword>
<evidence type="ECO:0000256" key="1">
    <source>
        <dbReference type="ARBA" id="ARBA00004141"/>
    </source>
</evidence>
<dbReference type="Gene3D" id="1.10.3720.10">
    <property type="entry name" value="MetI-like"/>
    <property type="match status" value="1"/>
</dbReference>
<dbReference type="Proteomes" id="UP000680656">
    <property type="component" value="Chromosome"/>
</dbReference>
<feature type="transmembrane region" description="Helical" evidence="8">
    <location>
        <begin position="15"/>
        <end position="41"/>
    </location>
</feature>
<evidence type="ECO:0000256" key="3">
    <source>
        <dbReference type="ARBA" id="ARBA00022505"/>
    </source>
</evidence>
<dbReference type="InterPro" id="IPR035906">
    <property type="entry name" value="MetI-like_sf"/>
</dbReference>
<dbReference type="GO" id="GO:0015419">
    <property type="term" value="F:ABC-type sulfate transporter activity"/>
    <property type="evidence" value="ECO:0007669"/>
    <property type="project" value="InterPro"/>
</dbReference>
<gene>
    <name evidence="10" type="ORF">KHC33_14385</name>
</gene>
<dbReference type="AlphaFoldDB" id="A0A8E7AZW0"/>
<organism evidence="10 11">
    <name type="scientific">Methanospirillum purgamenti</name>
    <dbReference type="NCBI Taxonomy" id="2834276"/>
    <lineage>
        <taxon>Archaea</taxon>
        <taxon>Methanobacteriati</taxon>
        <taxon>Methanobacteriota</taxon>
        <taxon>Stenosarchaea group</taxon>
        <taxon>Methanomicrobia</taxon>
        <taxon>Methanomicrobiales</taxon>
        <taxon>Methanospirillaceae</taxon>
        <taxon>Methanospirillum</taxon>
    </lineage>
</organism>
<dbReference type="NCBIfam" id="TIGR02141">
    <property type="entry name" value="modB_ABC"/>
    <property type="match status" value="1"/>
</dbReference>
<dbReference type="PANTHER" id="PTHR30406">
    <property type="entry name" value="SULFATE TRANSPORT SYSTEM PERMEASE PROTEIN"/>
    <property type="match status" value="1"/>
</dbReference>
<dbReference type="KEGG" id="mrtj:KHC33_14385"/>
<comment type="subcellular location">
    <subcellularLocation>
        <location evidence="8">Cell membrane</location>
        <topology evidence="8">Multi-pass membrane protein</topology>
    </subcellularLocation>
    <subcellularLocation>
        <location evidence="1">Membrane</location>
        <topology evidence="1">Multi-pass membrane protein</topology>
    </subcellularLocation>
</comment>
<dbReference type="GeneID" id="65098395"/>
<comment type="similarity">
    <text evidence="8">Belongs to the binding-protein-dependent transport system permease family.</text>
</comment>
<dbReference type="InterPro" id="IPR000515">
    <property type="entry name" value="MetI-like"/>
</dbReference>
<dbReference type="GO" id="GO:0015098">
    <property type="term" value="F:molybdate ion transmembrane transporter activity"/>
    <property type="evidence" value="ECO:0007669"/>
    <property type="project" value="InterPro"/>
</dbReference>
<dbReference type="GO" id="GO:0005886">
    <property type="term" value="C:plasma membrane"/>
    <property type="evidence" value="ECO:0007669"/>
    <property type="project" value="UniProtKB-SubCell"/>
</dbReference>
<dbReference type="RefSeq" id="WP_214419305.1">
    <property type="nucleotide sequence ID" value="NZ_CP075546.1"/>
</dbReference>
<accession>A0A8E7AZW0</accession>
<dbReference type="PROSITE" id="PS50928">
    <property type="entry name" value="ABC_TM1"/>
    <property type="match status" value="1"/>
</dbReference>
<evidence type="ECO:0000313" key="11">
    <source>
        <dbReference type="Proteomes" id="UP000680656"/>
    </source>
</evidence>
<keyword evidence="7 8" id="KW-0472">Membrane</keyword>
<evidence type="ECO:0000259" key="9">
    <source>
        <dbReference type="PROSITE" id="PS50928"/>
    </source>
</evidence>
<dbReference type="Pfam" id="PF00528">
    <property type="entry name" value="BPD_transp_1"/>
    <property type="match status" value="1"/>
</dbReference>
<dbReference type="InterPro" id="IPR011867">
    <property type="entry name" value="ModB_ABC"/>
</dbReference>
<reference evidence="10 11" key="1">
    <citation type="submission" date="2021-05" db="EMBL/GenBank/DDBJ databases">
        <title>A novel Methanospirillum isolate from a pyrite-forming mixed culture.</title>
        <authorList>
            <person name="Bunk B."/>
            <person name="Sproer C."/>
            <person name="Spring S."/>
            <person name="Pester M."/>
        </authorList>
    </citation>
    <scope>NUCLEOTIDE SEQUENCE [LARGE SCALE GENOMIC DNA]</scope>
    <source>
        <strain evidence="10 11">J.3.6.1-F.2.7.3</strain>
    </source>
</reference>
<protein>
    <submittedName>
        <fullName evidence="10">ABC transporter permease</fullName>
    </submittedName>
</protein>
<proteinExistence type="inferred from homology"/>